<dbReference type="InterPro" id="IPR013830">
    <property type="entry name" value="SGNH_hydro"/>
</dbReference>
<comment type="caution">
    <text evidence="2">The sequence shown here is derived from an EMBL/GenBank/DDBJ whole genome shotgun (WGS) entry which is preliminary data.</text>
</comment>
<accession>A0ABY6XSE9</accession>
<evidence type="ECO:0000259" key="1">
    <source>
        <dbReference type="Pfam" id="PF13472"/>
    </source>
</evidence>
<organism evidence="2 3">
    <name type="scientific">Burkholderia aenigmatica</name>
    <dbReference type="NCBI Taxonomy" id="2015348"/>
    <lineage>
        <taxon>Bacteria</taxon>
        <taxon>Pseudomonadati</taxon>
        <taxon>Pseudomonadota</taxon>
        <taxon>Betaproteobacteria</taxon>
        <taxon>Burkholderiales</taxon>
        <taxon>Burkholderiaceae</taxon>
        <taxon>Burkholderia</taxon>
        <taxon>Burkholderia cepacia complex</taxon>
    </lineage>
</organism>
<dbReference type="Proteomes" id="UP000494120">
    <property type="component" value="Unassembled WGS sequence"/>
</dbReference>
<feature type="domain" description="SGNH hydrolase-type esterase" evidence="1">
    <location>
        <begin position="66"/>
        <end position="274"/>
    </location>
</feature>
<proteinExistence type="predicted"/>
<reference evidence="2 3" key="1">
    <citation type="submission" date="2019-09" db="EMBL/GenBank/DDBJ databases">
        <authorList>
            <person name="Depoorter E."/>
        </authorList>
    </citation>
    <scope>NUCLEOTIDE SEQUENCE [LARGE SCALE GENOMIC DNA]</scope>
    <source>
        <strain evidence="2 3">R-17378</strain>
    </source>
</reference>
<dbReference type="InterPro" id="IPR036514">
    <property type="entry name" value="SGNH_hydro_sf"/>
</dbReference>
<dbReference type="Pfam" id="PF13472">
    <property type="entry name" value="Lipase_GDSL_2"/>
    <property type="match status" value="1"/>
</dbReference>
<dbReference type="Gene3D" id="3.40.50.1110">
    <property type="entry name" value="SGNH hydrolase"/>
    <property type="match status" value="1"/>
</dbReference>
<evidence type="ECO:0000313" key="2">
    <source>
        <dbReference type="EMBL" id="VWC71915.1"/>
    </source>
</evidence>
<sequence>MEHYPERKIRLKEHQRGQRWEATVSEYQRSLADATLGSGPFVMEVDSDGFVSSAFEKSDDLGDIIVLGDSIPENTFVPAEKRLCRMIELALREQGHRVRVLNGGVSGASSLHTLNVIASKVLALKPKLILVMNGTIDTECAIERCSFWTKHEYFDPFAYGYVDVDHPYIEERQSPDFEDRKRILRSMVYLANQFGIPVAFSTSHHRLRDGDELMQRIYSDERYAERLIRWNGTHKATRDVCSELRVPLLDVHEKFSGRNDLLYDDIHMNEHGARDVGRWMASELGAIFERSEKKTSSAAPIERMRNLARAFVRVALSGR</sequence>
<dbReference type="SUPFAM" id="SSF52266">
    <property type="entry name" value="SGNH hydrolase"/>
    <property type="match status" value="1"/>
</dbReference>
<dbReference type="CDD" id="cd00229">
    <property type="entry name" value="SGNH_hydrolase"/>
    <property type="match status" value="1"/>
</dbReference>
<protein>
    <recommendedName>
        <fullName evidence="1">SGNH hydrolase-type esterase domain-containing protein</fullName>
    </recommendedName>
</protein>
<keyword evidence="3" id="KW-1185">Reference proteome</keyword>
<gene>
    <name evidence="2" type="ORF">BLA17378_03297</name>
</gene>
<evidence type="ECO:0000313" key="3">
    <source>
        <dbReference type="Proteomes" id="UP000494120"/>
    </source>
</evidence>
<name>A0ABY6XSE9_9BURK</name>
<dbReference type="EMBL" id="CABVQG010000011">
    <property type="protein sequence ID" value="VWC71915.1"/>
    <property type="molecule type" value="Genomic_DNA"/>
</dbReference>
<dbReference type="RefSeq" id="WP_174957660.1">
    <property type="nucleotide sequence ID" value="NZ_CABVQG010000011.1"/>
</dbReference>